<evidence type="ECO:0000256" key="1">
    <source>
        <dbReference type="ARBA" id="ARBA00006754"/>
    </source>
</evidence>
<dbReference type="Gene3D" id="1.10.10.2840">
    <property type="entry name" value="PucR C-terminal helix-turn-helix domain"/>
    <property type="match status" value="1"/>
</dbReference>
<dbReference type="InterPro" id="IPR025736">
    <property type="entry name" value="PucR_C-HTH_dom"/>
</dbReference>
<dbReference type="InterPro" id="IPR012914">
    <property type="entry name" value="PucR_dom"/>
</dbReference>
<dbReference type="InterPro" id="IPR051448">
    <property type="entry name" value="CdaR-like_regulators"/>
</dbReference>
<evidence type="ECO:0000259" key="3">
    <source>
        <dbReference type="Pfam" id="PF13556"/>
    </source>
</evidence>
<proteinExistence type="inferred from homology"/>
<protein>
    <submittedName>
        <fullName evidence="5">PucR family transcriptional regulator ligand-binding domain-containing protein</fullName>
    </submittedName>
</protein>
<dbReference type="Proteomes" id="UP001501867">
    <property type="component" value="Unassembled WGS sequence"/>
</dbReference>
<dbReference type="Pfam" id="PF17853">
    <property type="entry name" value="GGDEF_2"/>
    <property type="match status" value="1"/>
</dbReference>
<dbReference type="Pfam" id="PF13556">
    <property type="entry name" value="HTH_30"/>
    <property type="match status" value="1"/>
</dbReference>
<comment type="similarity">
    <text evidence="1">Belongs to the CdaR family.</text>
</comment>
<reference evidence="5 6" key="1">
    <citation type="journal article" date="2019" name="Int. J. Syst. Evol. Microbiol.">
        <title>The Global Catalogue of Microorganisms (GCM) 10K type strain sequencing project: providing services to taxonomists for standard genome sequencing and annotation.</title>
        <authorList>
            <consortium name="The Broad Institute Genomics Platform"/>
            <consortium name="The Broad Institute Genome Sequencing Center for Infectious Disease"/>
            <person name="Wu L."/>
            <person name="Ma J."/>
        </authorList>
    </citation>
    <scope>NUCLEOTIDE SEQUENCE [LARGE SCALE GENOMIC DNA]</scope>
    <source>
        <strain evidence="5 6">JCM 4505</strain>
    </source>
</reference>
<evidence type="ECO:0000313" key="6">
    <source>
        <dbReference type="Proteomes" id="UP001501867"/>
    </source>
</evidence>
<dbReference type="InterPro" id="IPR042070">
    <property type="entry name" value="PucR_C-HTH_sf"/>
</dbReference>
<feature type="domain" description="CdaR GGDEF-like" evidence="4">
    <location>
        <begin position="271"/>
        <end position="384"/>
    </location>
</feature>
<dbReference type="InterPro" id="IPR041522">
    <property type="entry name" value="CdaR_GGDEF"/>
</dbReference>
<keyword evidence="6" id="KW-1185">Reference proteome</keyword>
<dbReference type="RefSeq" id="WP_344166677.1">
    <property type="nucleotide sequence ID" value="NZ_BAAABV010000024.1"/>
</dbReference>
<sequence length="499" mass="53198">MHVGQLLQDEDLRLRLLWAEDPLLRREISGLTATDLEDPMRFLQPGEIVLSGLVWWSADGGRRKAEQFVSSLSGAGTAALLAGEETHGAVPEDIVVACMNHEIPLIAVPAEVSFRTITDAFYLRQWGQLSRRPTAHHALPAAVRTRLQRLLTEGAGPEELLNAAFTRLGPAACSVLTATGRIVARTPGTPVLAPRQAAEHIRGGVGVTIPIEGEASPYDRWYLNVTDATDVPLRVLYELAGVLAECRERARANPADERSAELVRLLGASPADPVAVAELLRSCGLPDEGPFHVVAAGTSAGGPGRAVAVLAEALAHQGEAHVVAESNEGAVAVVSGPSARSTLESVWPLLHACDPTTLLHAGISSRVAASDGLEGAVREARYGLDSARSTSPDRSEVTDTGGFTTLARLLTGLPREVRGAFSARVLGPLATEDGASAAMLRETLETFLAHNGSWARTSESLHLHVNTVHYRIQRIEVLTGLDLSRLDHRLDLRAALLCR</sequence>
<evidence type="ECO:0000313" key="5">
    <source>
        <dbReference type="EMBL" id="GAA0315258.1"/>
    </source>
</evidence>
<feature type="domain" description="PucR C-terminal helix-turn-helix" evidence="3">
    <location>
        <begin position="440"/>
        <end position="497"/>
    </location>
</feature>
<gene>
    <name evidence="5" type="ORF">GCM10010302_63080</name>
</gene>
<dbReference type="PANTHER" id="PTHR33744:SF17">
    <property type="entry name" value="CONSERVED PROTEIN"/>
    <property type="match status" value="1"/>
</dbReference>
<organism evidence="5 6">
    <name type="scientific">Streptomyces polychromogenes</name>
    <dbReference type="NCBI Taxonomy" id="67342"/>
    <lineage>
        <taxon>Bacteria</taxon>
        <taxon>Bacillati</taxon>
        <taxon>Actinomycetota</taxon>
        <taxon>Actinomycetes</taxon>
        <taxon>Kitasatosporales</taxon>
        <taxon>Streptomycetaceae</taxon>
        <taxon>Streptomyces</taxon>
    </lineage>
</organism>
<accession>A0ABN0VR93</accession>
<evidence type="ECO:0000259" key="2">
    <source>
        <dbReference type="Pfam" id="PF07905"/>
    </source>
</evidence>
<dbReference type="EMBL" id="BAAABV010000024">
    <property type="protein sequence ID" value="GAA0315258.1"/>
    <property type="molecule type" value="Genomic_DNA"/>
</dbReference>
<feature type="domain" description="Purine catabolism PurC-like" evidence="2">
    <location>
        <begin position="6"/>
        <end position="121"/>
    </location>
</feature>
<name>A0ABN0VR93_9ACTN</name>
<comment type="caution">
    <text evidence="5">The sequence shown here is derived from an EMBL/GenBank/DDBJ whole genome shotgun (WGS) entry which is preliminary data.</text>
</comment>
<dbReference type="Pfam" id="PF07905">
    <property type="entry name" value="PucR"/>
    <property type="match status" value="1"/>
</dbReference>
<dbReference type="PANTHER" id="PTHR33744">
    <property type="entry name" value="CARBOHYDRATE DIACID REGULATOR"/>
    <property type="match status" value="1"/>
</dbReference>
<evidence type="ECO:0000259" key="4">
    <source>
        <dbReference type="Pfam" id="PF17853"/>
    </source>
</evidence>